<accession>A0A1E7DQK1</accession>
<dbReference type="InterPro" id="IPR058971">
    <property type="entry name" value="Rok_N_oligomerisation"/>
</dbReference>
<evidence type="ECO:0000256" key="1">
    <source>
        <dbReference type="SAM" id="Coils"/>
    </source>
</evidence>
<gene>
    <name evidence="4" type="ORF">BA724_06760</name>
</gene>
<organism evidence="4 5">
    <name type="scientific">Domibacillus iocasae</name>
    <dbReference type="NCBI Taxonomy" id="1714016"/>
    <lineage>
        <taxon>Bacteria</taxon>
        <taxon>Bacillati</taxon>
        <taxon>Bacillota</taxon>
        <taxon>Bacilli</taxon>
        <taxon>Bacillales</taxon>
        <taxon>Bacillaceae</taxon>
        <taxon>Domibacillus</taxon>
    </lineage>
</organism>
<evidence type="ECO:0000313" key="5">
    <source>
        <dbReference type="Proteomes" id="UP000095658"/>
    </source>
</evidence>
<dbReference type="Proteomes" id="UP000095658">
    <property type="component" value="Unassembled WGS sequence"/>
</dbReference>
<keyword evidence="5" id="KW-1185">Reference proteome</keyword>
<dbReference type="RefSeq" id="WP_069938580.1">
    <property type="nucleotide sequence ID" value="NZ_MAMP01000021.1"/>
</dbReference>
<protein>
    <recommendedName>
        <fullName evidence="6">Competence protein ComK</fullName>
    </recommendedName>
</protein>
<dbReference type="Pfam" id="PF26513">
    <property type="entry name" value="Rok_N"/>
    <property type="match status" value="1"/>
</dbReference>
<evidence type="ECO:0000259" key="2">
    <source>
        <dbReference type="Pfam" id="PF23159"/>
    </source>
</evidence>
<proteinExistence type="predicted"/>
<dbReference type="OrthoDB" id="2969348at2"/>
<dbReference type="AlphaFoldDB" id="A0A1E7DQK1"/>
<evidence type="ECO:0000313" key="4">
    <source>
        <dbReference type="EMBL" id="OES44958.1"/>
    </source>
</evidence>
<dbReference type="Pfam" id="PF23159">
    <property type="entry name" value="WHD_Rok"/>
    <property type="match status" value="1"/>
</dbReference>
<sequence length="131" mass="15440">MGVVFDEQQAIKLRLRQIDEIELRMVKELELEREILSNRLRDLENGVSSSNEEKGKSRRPQESVRTLREIAVAYLRERKVPVRAVEIQRFIERANGKKITNMSAFMRALQPEYERVQKLGRGLYIYEYGGK</sequence>
<keyword evidence="1" id="KW-0175">Coiled coil</keyword>
<evidence type="ECO:0008006" key="6">
    <source>
        <dbReference type="Google" id="ProtNLM"/>
    </source>
</evidence>
<reference evidence="4 5" key="1">
    <citation type="submission" date="2016-06" db="EMBL/GenBank/DDBJ databases">
        <title>Domibacillus iocasae genome sequencing.</title>
        <authorList>
            <person name="Verma A."/>
            <person name="Pal Y."/>
            <person name="Ojha A.K."/>
            <person name="Krishnamurthi S."/>
        </authorList>
    </citation>
    <scope>NUCLEOTIDE SEQUENCE [LARGE SCALE GENOMIC DNA]</scope>
    <source>
        <strain evidence="4 5">DSM 29979</strain>
    </source>
</reference>
<dbReference type="EMBL" id="MAMP01000021">
    <property type="protein sequence ID" value="OES44958.1"/>
    <property type="molecule type" value="Genomic_DNA"/>
</dbReference>
<evidence type="ECO:0000259" key="3">
    <source>
        <dbReference type="Pfam" id="PF26513"/>
    </source>
</evidence>
<dbReference type="STRING" id="1714016.BA724_06760"/>
<name>A0A1E7DQK1_9BACI</name>
<feature type="coiled-coil region" evidence="1">
    <location>
        <begin position="26"/>
        <end position="53"/>
    </location>
</feature>
<feature type="domain" description="Repressor Rok winged helix" evidence="2">
    <location>
        <begin position="68"/>
        <end position="124"/>
    </location>
</feature>
<dbReference type="InterPro" id="IPR056984">
    <property type="entry name" value="WH_Rok"/>
</dbReference>
<feature type="domain" description="Rok N-terminal oligomerisation" evidence="3">
    <location>
        <begin position="4"/>
        <end position="44"/>
    </location>
</feature>
<comment type="caution">
    <text evidence="4">The sequence shown here is derived from an EMBL/GenBank/DDBJ whole genome shotgun (WGS) entry which is preliminary data.</text>
</comment>